<evidence type="ECO:0000256" key="1">
    <source>
        <dbReference type="SAM" id="MobiDB-lite"/>
    </source>
</evidence>
<evidence type="ECO:0000313" key="2">
    <source>
        <dbReference type="EMBL" id="GEU88161.1"/>
    </source>
</evidence>
<dbReference type="AlphaFoldDB" id="A0A6L2NP57"/>
<feature type="region of interest" description="Disordered" evidence="1">
    <location>
        <begin position="658"/>
        <end position="683"/>
    </location>
</feature>
<sequence>MRVRLTQKAVGQNQKSRIQAAVQGMMHMMMMQIRPIYDEEPMAKVQTTAEINVFAIGQHHTEQPEFSNEGEVVQNAEECHDTWKLTSQPHRNQSVVRQPNAFKSERTRISKPQCDSQVNVNYDLTKPVITHYFPKEREAAFAKPHHMIASSNSRISSKNMPRFSSNDMKCVVSANHDSCVTKFLNEFNSRAKVPSNKTPKRNKIIEQISVPNEQERQIPTGHKFSIQKTSVVQKKTTTPRSCLRWKPTGKIFKTVGLRWVPTGKIFSSSITKVDSEPLNGSNADITNQYECKQTLDVSAEHLSDTYVFIVKMEIMLEPTSNKLLVDVPVMRTREHGKSNTSVKDTCPNNALNLKGNRMILDPGIVEGQATQTVISHNAAYQAGDLNAYDSDCDEHNIAKVSLMENLSHYGLDVLAEKAQQLKPNLYDGNVIKNTYALTIPDSEKTLKHAEESHSKMLLKQQDPMVLEKKVNTTPVDYNSMNSLDPSPSCRPTKVEVLNELPKVSMDKVNKDIEEIEMINIELDHKVSRLIAENEHLKQIYKQLYDSIKPKRIRSKEQCGALINQVNQKFVEISDLNVSLQEKDLVITTHKNKLRKLKGKYLADNIVTKHTIASEMLKFDMEPIARKLLNNITAHSDYLRHTQEQATILREVVEQGKSQNPINNSLDSAWPTSWSTRAGPHTLG</sequence>
<accession>A0A6L2NP57</accession>
<comment type="caution">
    <text evidence="2">The sequence shown here is derived from an EMBL/GenBank/DDBJ whole genome shotgun (WGS) entry which is preliminary data.</text>
</comment>
<feature type="compositionally biased region" description="Polar residues" evidence="1">
    <location>
        <begin position="658"/>
        <end position="675"/>
    </location>
</feature>
<name>A0A6L2NP57_TANCI</name>
<dbReference type="EMBL" id="BKCJ010009689">
    <property type="protein sequence ID" value="GEU88161.1"/>
    <property type="molecule type" value="Genomic_DNA"/>
</dbReference>
<proteinExistence type="predicted"/>
<organism evidence="2">
    <name type="scientific">Tanacetum cinerariifolium</name>
    <name type="common">Dalmatian daisy</name>
    <name type="synonym">Chrysanthemum cinerariifolium</name>
    <dbReference type="NCBI Taxonomy" id="118510"/>
    <lineage>
        <taxon>Eukaryota</taxon>
        <taxon>Viridiplantae</taxon>
        <taxon>Streptophyta</taxon>
        <taxon>Embryophyta</taxon>
        <taxon>Tracheophyta</taxon>
        <taxon>Spermatophyta</taxon>
        <taxon>Magnoliopsida</taxon>
        <taxon>eudicotyledons</taxon>
        <taxon>Gunneridae</taxon>
        <taxon>Pentapetalae</taxon>
        <taxon>asterids</taxon>
        <taxon>campanulids</taxon>
        <taxon>Asterales</taxon>
        <taxon>Asteraceae</taxon>
        <taxon>Asteroideae</taxon>
        <taxon>Anthemideae</taxon>
        <taxon>Anthemidinae</taxon>
        <taxon>Tanacetum</taxon>
    </lineage>
</organism>
<evidence type="ECO:0008006" key="3">
    <source>
        <dbReference type="Google" id="ProtNLM"/>
    </source>
</evidence>
<gene>
    <name evidence="2" type="ORF">Tci_060139</name>
</gene>
<reference evidence="2" key="1">
    <citation type="journal article" date="2019" name="Sci. Rep.">
        <title>Draft genome of Tanacetum cinerariifolium, the natural source of mosquito coil.</title>
        <authorList>
            <person name="Yamashiro T."/>
            <person name="Shiraishi A."/>
            <person name="Satake H."/>
            <person name="Nakayama K."/>
        </authorList>
    </citation>
    <scope>NUCLEOTIDE SEQUENCE</scope>
</reference>
<protein>
    <recommendedName>
        <fullName evidence="3">Integrase, catalytic region, zinc finger, CCHC-type, peptidase aspartic, catalytic</fullName>
    </recommendedName>
</protein>